<accession>A0A1F7SC01</accession>
<dbReference type="Pfam" id="PF01012">
    <property type="entry name" value="ETF"/>
    <property type="match status" value="1"/>
</dbReference>
<keyword evidence="5" id="KW-0249">Electron transport</keyword>
<dbReference type="SMART" id="SM00893">
    <property type="entry name" value="ETF"/>
    <property type="match status" value="1"/>
</dbReference>
<name>A0A1F7SC01_9BACT</name>
<feature type="domain" description="Electron transfer flavoprotein alpha/beta-subunit N-terminal" evidence="9">
    <location>
        <begin position="23"/>
        <end position="212"/>
    </location>
</feature>
<evidence type="ECO:0000256" key="7">
    <source>
        <dbReference type="ARBA" id="ARBA00042002"/>
    </source>
</evidence>
<evidence type="ECO:0000256" key="2">
    <source>
        <dbReference type="ARBA" id="ARBA00011355"/>
    </source>
</evidence>
<evidence type="ECO:0000256" key="8">
    <source>
        <dbReference type="ARBA" id="ARBA00049933"/>
    </source>
</evidence>
<evidence type="ECO:0000256" key="1">
    <source>
        <dbReference type="ARBA" id="ARBA00007557"/>
    </source>
</evidence>
<dbReference type="InterPro" id="IPR012255">
    <property type="entry name" value="ETF_b"/>
</dbReference>
<dbReference type="GO" id="GO:0009055">
    <property type="term" value="F:electron transfer activity"/>
    <property type="evidence" value="ECO:0007669"/>
    <property type="project" value="InterPro"/>
</dbReference>
<keyword evidence="4" id="KW-0813">Transport</keyword>
<evidence type="ECO:0000256" key="3">
    <source>
        <dbReference type="ARBA" id="ARBA00016797"/>
    </source>
</evidence>
<evidence type="ECO:0000313" key="11">
    <source>
        <dbReference type="Proteomes" id="UP000178082"/>
    </source>
</evidence>
<dbReference type="Proteomes" id="UP000178082">
    <property type="component" value="Unassembled WGS sequence"/>
</dbReference>
<dbReference type="InterPro" id="IPR033948">
    <property type="entry name" value="ETF_beta_N"/>
</dbReference>
<dbReference type="CDD" id="cd01714">
    <property type="entry name" value="ETF_beta"/>
    <property type="match status" value="1"/>
</dbReference>
<gene>
    <name evidence="10" type="ORF">A3G31_00985</name>
</gene>
<dbReference type="GO" id="GO:0046395">
    <property type="term" value="P:carboxylic acid catabolic process"/>
    <property type="evidence" value="ECO:0007669"/>
    <property type="project" value="UniProtKB-ARBA"/>
</dbReference>
<dbReference type="PIRSF" id="PIRSF000090">
    <property type="entry name" value="Beta-ETF"/>
    <property type="match status" value="1"/>
</dbReference>
<evidence type="ECO:0000313" key="10">
    <source>
        <dbReference type="EMBL" id="OGL51302.1"/>
    </source>
</evidence>
<protein>
    <recommendedName>
        <fullName evidence="3">Electron transfer flavoprotein subunit beta</fullName>
    </recommendedName>
    <alternativeName>
        <fullName evidence="7">Electron transfer flavoprotein small subunit</fullName>
    </alternativeName>
</protein>
<dbReference type="InterPro" id="IPR014730">
    <property type="entry name" value="ETF_a/b_N"/>
</dbReference>
<dbReference type="PANTHER" id="PTHR21294:SF8">
    <property type="entry name" value="ELECTRON TRANSFER FLAVOPROTEIN SUBUNIT BETA"/>
    <property type="match status" value="1"/>
</dbReference>
<dbReference type="STRING" id="1817883.A3G31_00985"/>
<comment type="function">
    <text evidence="6">The electron transfer flavoprotein serves as a specific electron acceptor for other dehydrogenases. It transfers the electrons to the main respiratory chain via ETF-ubiquinone oxidoreductase (ETF dehydrogenase).</text>
</comment>
<comment type="similarity">
    <text evidence="1">Belongs to the ETF beta-subunit/FixA family.</text>
</comment>
<dbReference type="PANTHER" id="PTHR21294">
    <property type="entry name" value="ELECTRON TRANSFER FLAVOPROTEIN BETA-SUBUNIT"/>
    <property type="match status" value="1"/>
</dbReference>
<comment type="subunit">
    <text evidence="2">Heterodimer of an alpha and a beta subunit.</text>
</comment>
<reference evidence="10 11" key="1">
    <citation type="journal article" date="2016" name="Nat. Commun.">
        <title>Thousands of microbial genomes shed light on interconnected biogeochemical processes in an aquifer system.</title>
        <authorList>
            <person name="Anantharaman K."/>
            <person name="Brown C.T."/>
            <person name="Hug L.A."/>
            <person name="Sharon I."/>
            <person name="Castelle C.J."/>
            <person name="Probst A.J."/>
            <person name="Thomas B.C."/>
            <person name="Singh A."/>
            <person name="Wilkins M.J."/>
            <person name="Karaoz U."/>
            <person name="Brodie E.L."/>
            <person name="Williams K.H."/>
            <person name="Hubbard S.S."/>
            <person name="Banfield J.F."/>
        </authorList>
    </citation>
    <scope>NUCLEOTIDE SEQUENCE [LARGE SCALE GENOMIC DNA]</scope>
</reference>
<dbReference type="AlphaFoldDB" id="A0A1F7SC01"/>
<dbReference type="FunFam" id="3.40.50.620:FF:000011">
    <property type="entry name" value="Electron transfer flavoprotein subunit beta"/>
    <property type="match status" value="1"/>
</dbReference>
<dbReference type="SUPFAM" id="SSF52402">
    <property type="entry name" value="Adenine nucleotide alpha hydrolases-like"/>
    <property type="match status" value="1"/>
</dbReference>
<comment type="cofactor">
    <cofactor evidence="8">
        <name>AMP</name>
        <dbReference type="ChEBI" id="CHEBI:456215"/>
    </cofactor>
</comment>
<evidence type="ECO:0000256" key="5">
    <source>
        <dbReference type="ARBA" id="ARBA00022982"/>
    </source>
</evidence>
<dbReference type="Gene3D" id="3.40.50.620">
    <property type="entry name" value="HUPs"/>
    <property type="match status" value="1"/>
</dbReference>
<organism evidence="10 11">
    <name type="scientific">Candidatus Schekmanbacteria bacterium RIFCSPLOWO2_12_FULL_38_15</name>
    <dbReference type="NCBI Taxonomy" id="1817883"/>
    <lineage>
        <taxon>Bacteria</taxon>
        <taxon>Candidatus Schekmaniibacteriota</taxon>
    </lineage>
</organism>
<proteinExistence type="inferred from homology"/>
<evidence type="ECO:0000256" key="4">
    <source>
        <dbReference type="ARBA" id="ARBA00022448"/>
    </source>
</evidence>
<sequence>MKIVICMKRVPDTAAKLRVGSSGKSIDPAGIEYVINPYDEYGIEEALRIKEKLGQGEVIILTLGSEKAAPVIRNALAMGADRAVLLKDESEDYDSFATANALSKALKEINPDIIFFGKQAVDDDNCQVGSMVAQLLNIPCVNVVTKLEISDRKATAHRQIEGGSEVVETNLPAVFTAQKGLNEPRYASLKGIMAAKKKSLEEKAPEKIDSRIQILKMEPPPARKAGKIVGQNVEAVPELVKLLQFEAKIL</sequence>
<evidence type="ECO:0000259" key="9">
    <source>
        <dbReference type="SMART" id="SM00893"/>
    </source>
</evidence>
<comment type="caution">
    <text evidence="10">The sequence shown here is derived from an EMBL/GenBank/DDBJ whole genome shotgun (WGS) entry which is preliminary data.</text>
</comment>
<dbReference type="EMBL" id="MGDI01000045">
    <property type="protein sequence ID" value="OGL51302.1"/>
    <property type="molecule type" value="Genomic_DNA"/>
</dbReference>
<dbReference type="InterPro" id="IPR014729">
    <property type="entry name" value="Rossmann-like_a/b/a_fold"/>
</dbReference>
<evidence type="ECO:0000256" key="6">
    <source>
        <dbReference type="ARBA" id="ARBA00025649"/>
    </source>
</evidence>